<organism evidence="3 4">
    <name type="scientific">Actinospica acidithermotolerans</name>
    <dbReference type="NCBI Taxonomy" id="2828514"/>
    <lineage>
        <taxon>Bacteria</taxon>
        <taxon>Bacillati</taxon>
        <taxon>Actinomycetota</taxon>
        <taxon>Actinomycetes</taxon>
        <taxon>Catenulisporales</taxon>
        <taxon>Actinospicaceae</taxon>
        <taxon>Actinospica</taxon>
    </lineage>
</organism>
<dbReference type="InterPro" id="IPR056948">
    <property type="entry name" value="PNGaseA_N"/>
</dbReference>
<dbReference type="InterPro" id="IPR021102">
    <property type="entry name" value="PNGase_A"/>
</dbReference>
<sequence>MPTTNMRSRRQSLRGVLLGAALVAGLAVTAGPATAAAAPRAGAARHAAVVQAHTGSGSGTSADYVENGYQNPVTAFEPVSRPATRSCTVTAMQHDFANSYGADYTGTLTPPSACSGPWSKVVLDWYGSVAGVQYDRLAGVWIGGAEVFRTSTPEPDAAGISWHVDADLSKYIPLLEKAQPIDVSLGNVVNSTYTGIYHMTLKITYYTADRQYPAAHVADEVLPLSNTDSDGASDWWDLSKGQTASLTETFPRNLTGVGIEVYARGNGCEEFWYSNVPDSDSADIANGYCGGGTYREVGVEIDGELAGIAQVYPVIYSGGINPLMWRPIMSVDSLRTEPYTMNLTPFAGVLSDGKQHTVTLVPPADISDVWMLDATMFLTTDAHAAQTGGAVTSDTISAAPNLATSITSPVSGTNVITANAGRDWSVSGYVDTSHGRVTTTVSQHATYQNIDKIWQGGENQTVDQKDQGYDVVTVNGLSTKSTWSYPISMNASYVPDTTGSGFLLTAQVSQARFTTTAVGVDAGRGVWLTTGSVADQVNASGVLQRDDSGVSIQADGQDSEDYQSRSLTQPCYHHVITADHGQVTSDTRPGCDDSR</sequence>
<dbReference type="InterPro" id="IPR006311">
    <property type="entry name" value="TAT_signal"/>
</dbReference>
<dbReference type="AlphaFoldDB" id="A0A941EL58"/>
<feature type="domain" description="Peptide N-acetyl-beta-D-glucosaminyl asparaginase amidase A N-terminal" evidence="2">
    <location>
        <begin position="84"/>
        <end position="392"/>
    </location>
</feature>
<gene>
    <name evidence="3" type="ORF">KDK95_32640</name>
</gene>
<dbReference type="Pfam" id="PF25156">
    <property type="entry name" value="PNGase_A_C"/>
    <property type="match status" value="1"/>
</dbReference>
<dbReference type="Proteomes" id="UP000676325">
    <property type="component" value="Unassembled WGS sequence"/>
</dbReference>
<dbReference type="RefSeq" id="WP_212522218.1">
    <property type="nucleotide sequence ID" value="NZ_JAGSOH010000184.1"/>
</dbReference>
<dbReference type="PROSITE" id="PS51318">
    <property type="entry name" value="TAT"/>
    <property type="match status" value="1"/>
</dbReference>
<keyword evidence="4" id="KW-1185">Reference proteome</keyword>
<proteinExistence type="predicted"/>
<evidence type="ECO:0000256" key="1">
    <source>
        <dbReference type="SAM" id="SignalP"/>
    </source>
</evidence>
<dbReference type="EMBL" id="JAGSOH010000184">
    <property type="protein sequence ID" value="MBR7831099.1"/>
    <property type="molecule type" value="Genomic_DNA"/>
</dbReference>
<evidence type="ECO:0000313" key="4">
    <source>
        <dbReference type="Proteomes" id="UP000676325"/>
    </source>
</evidence>
<dbReference type="Pfam" id="PF12222">
    <property type="entry name" value="PNGaseA"/>
    <property type="match status" value="1"/>
</dbReference>
<comment type="caution">
    <text evidence="3">The sequence shown here is derived from an EMBL/GenBank/DDBJ whole genome shotgun (WGS) entry which is preliminary data.</text>
</comment>
<reference evidence="3" key="1">
    <citation type="submission" date="2021-04" db="EMBL/GenBank/DDBJ databases">
        <title>Genome based classification of Actinospica acidithermotolerans sp. nov., an actinobacterium isolated from an Indonesian hot spring.</title>
        <authorList>
            <person name="Kusuma A.B."/>
            <person name="Putra K.E."/>
            <person name="Nafisah S."/>
            <person name="Loh J."/>
            <person name="Nouioui I."/>
            <person name="Goodfellow M."/>
        </authorList>
    </citation>
    <scope>NUCLEOTIDE SEQUENCE</scope>
    <source>
        <strain evidence="3">MGRD01-02</strain>
    </source>
</reference>
<feature type="chain" id="PRO_5036864770" description="Peptide N-acetyl-beta-D-glucosaminyl asparaginase amidase A N-terminal domain-containing protein" evidence="1">
    <location>
        <begin position="36"/>
        <end position="595"/>
    </location>
</feature>
<evidence type="ECO:0000259" key="2">
    <source>
        <dbReference type="Pfam" id="PF12222"/>
    </source>
</evidence>
<keyword evidence="1" id="KW-0732">Signal</keyword>
<name>A0A941EL58_9ACTN</name>
<feature type="signal peptide" evidence="1">
    <location>
        <begin position="1"/>
        <end position="35"/>
    </location>
</feature>
<dbReference type="PANTHER" id="PTHR31104">
    <property type="entry name" value="PEPTIDE-N4-(N-ACETYL-BETA-GLUCOSAMINYL)ASPARAGINE AMIDASE A PROTEIN"/>
    <property type="match status" value="1"/>
</dbReference>
<evidence type="ECO:0000313" key="3">
    <source>
        <dbReference type="EMBL" id="MBR7831099.1"/>
    </source>
</evidence>
<accession>A0A941EL58</accession>
<protein>
    <recommendedName>
        <fullName evidence="2">Peptide N-acetyl-beta-D-glucosaminyl asparaginase amidase A N-terminal domain-containing protein</fullName>
    </recommendedName>
</protein>